<comment type="caution">
    <text evidence="2">The sequence shown here is derived from an EMBL/GenBank/DDBJ whole genome shotgun (WGS) entry which is preliminary data.</text>
</comment>
<protein>
    <submittedName>
        <fullName evidence="2">Uncharacterized protein</fullName>
    </submittedName>
</protein>
<feature type="compositionally biased region" description="Polar residues" evidence="1">
    <location>
        <begin position="62"/>
        <end position="78"/>
    </location>
</feature>
<feature type="region of interest" description="Disordered" evidence="1">
    <location>
        <begin position="262"/>
        <end position="283"/>
    </location>
</feature>
<feature type="compositionally biased region" description="Low complexity" evidence="1">
    <location>
        <begin position="45"/>
        <end position="61"/>
    </location>
</feature>
<dbReference type="OrthoDB" id="9806920at2759"/>
<feature type="compositionally biased region" description="Basic and acidic residues" evidence="1">
    <location>
        <begin position="79"/>
        <end position="93"/>
    </location>
</feature>
<dbReference type="Proteomes" id="UP000051574">
    <property type="component" value="Unassembled WGS sequence"/>
</dbReference>
<sequence length="283" mass="31430">QVPWPKTSAPSSYSSKKDLGASTSKYESSYSRSRPDAKKHEDKSTSSSSLGSKYGAYGSGYQRDSTAHTTSGLPTRSDLTTRYKSSTEKKDTSHPPITYRPLTRTTTSRSRDPSPITDRDKTDSSSSSSYNLNRLYPRSYTRSGSRERTDSIGSVSTTIPKYSGRVSVTKDDAKYAPIGRISREVSREDLTTSSTSSSSRYKNAMSALKSPSREDLSKPSQKYINSRFLPKNTVEKSYTAYSRMSSARTNEVSRKNRELLNVLSTQNEDHSRPASRCSSTTQE</sequence>
<feature type="compositionally biased region" description="Polar residues" evidence="1">
    <location>
        <begin position="151"/>
        <end position="160"/>
    </location>
</feature>
<gene>
    <name evidence="2" type="ORF">AMK59_3792</name>
</gene>
<organism evidence="2 3">
    <name type="scientific">Oryctes borbonicus</name>
    <dbReference type="NCBI Taxonomy" id="1629725"/>
    <lineage>
        <taxon>Eukaryota</taxon>
        <taxon>Metazoa</taxon>
        <taxon>Ecdysozoa</taxon>
        <taxon>Arthropoda</taxon>
        <taxon>Hexapoda</taxon>
        <taxon>Insecta</taxon>
        <taxon>Pterygota</taxon>
        <taxon>Neoptera</taxon>
        <taxon>Endopterygota</taxon>
        <taxon>Coleoptera</taxon>
        <taxon>Polyphaga</taxon>
        <taxon>Scarabaeiformia</taxon>
        <taxon>Scarabaeidae</taxon>
        <taxon>Dynastinae</taxon>
        <taxon>Oryctes</taxon>
    </lineage>
</organism>
<proteinExistence type="predicted"/>
<reference evidence="2 3" key="1">
    <citation type="submission" date="2015-09" db="EMBL/GenBank/DDBJ databases">
        <title>Draft genome of the scarab beetle Oryctes borbonicus.</title>
        <authorList>
            <person name="Meyer J.M."/>
            <person name="Markov G.V."/>
            <person name="Baskaran P."/>
            <person name="Herrmann M."/>
            <person name="Sommer R.J."/>
            <person name="Roedelsperger C."/>
        </authorList>
    </citation>
    <scope>NUCLEOTIDE SEQUENCE [LARGE SCALE GENOMIC DNA]</scope>
    <source>
        <strain evidence="2">OB123</strain>
        <tissue evidence="2">Whole animal</tissue>
    </source>
</reference>
<keyword evidence="3" id="KW-1185">Reference proteome</keyword>
<feature type="compositionally biased region" description="Basic and acidic residues" evidence="1">
    <location>
        <begin position="181"/>
        <end position="190"/>
    </location>
</feature>
<feature type="non-terminal residue" evidence="2">
    <location>
        <position position="1"/>
    </location>
</feature>
<evidence type="ECO:0000313" key="2">
    <source>
        <dbReference type="EMBL" id="KRT82791.1"/>
    </source>
</evidence>
<feature type="region of interest" description="Disordered" evidence="1">
    <location>
        <begin position="1"/>
        <end position="228"/>
    </location>
</feature>
<evidence type="ECO:0000313" key="3">
    <source>
        <dbReference type="Proteomes" id="UP000051574"/>
    </source>
</evidence>
<dbReference type="AlphaFoldDB" id="A0A0T6B7I2"/>
<feature type="compositionally biased region" description="Low complexity" evidence="1">
    <location>
        <begin position="22"/>
        <end position="32"/>
    </location>
</feature>
<name>A0A0T6B7I2_9SCAR</name>
<evidence type="ECO:0000256" key="1">
    <source>
        <dbReference type="SAM" id="MobiDB-lite"/>
    </source>
</evidence>
<dbReference type="EMBL" id="LJIG01009582">
    <property type="protein sequence ID" value="KRT82791.1"/>
    <property type="molecule type" value="Genomic_DNA"/>
</dbReference>
<accession>A0A0T6B7I2</accession>
<feature type="compositionally biased region" description="Basic and acidic residues" evidence="1">
    <location>
        <begin position="109"/>
        <end position="123"/>
    </location>
</feature>
<feature type="compositionally biased region" description="Low complexity" evidence="1">
    <location>
        <begin position="95"/>
        <end position="108"/>
    </location>
</feature>
<feature type="non-terminal residue" evidence="2">
    <location>
        <position position="283"/>
    </location>
</feature>
<feature type="compositionally biased region" description="Basic and acidic residues" evidence="1">
    <location>
        <begin position="33"/>
        <end position="44"/>
    </location>
</feature>